<accession>A0A1X7TL06</accession>
<dbReference type="InParanoid" id="A0A1X7TL06"/>
<evidence type="ECO:0000313" key="1">
    <source>
        <dbReference type="EnsemblMetazoa" id="Aqu2.1.15503_001"/>
    </source>
</evidence>
<sequence length="100" mass="11556">MDLYVPLVEKRSSWGVESLTDSEREDRICKKLFLFVYSIRNCTYKNLRRHFLQIGIKPRVHGNTGRISCHAVSVEGIKDVVAFLENYAEDYAILLPGRIP</sequence>
<organism evidence="1">
    <name type="scientific">Amphimedon queenslandica</name>
    <name type="common">Sponge</name>
    <dbReference type="NCBI Taxonomy" id="400682"/>
    <lineage>
        <taxon>Eukaryota</taxon>
        <taxon>Metazoa</taxon>
        <taxon>Porifera</taxon>
        <taxon>Demospongiae</taxon>
        <taxon>Heteroscleromorpha</taxon>
        <taxon>Haplosclerida</taxon>
        <taxon>Niphatidae</taxon>
        <taxon>Amphimedon</taxon>
    </lineage>
</organism>
<dbReference type="EnsemblMetazoa" id="Aqu2.1.15503_001">
    <property type="protein sequence ID" value="Aqu2.1.15503_001"/>
    <property type="gene ID" value="Aqu2.1.15503"/>
</dbReference>
<reference evidence="1" key="1">
    <citation type="submission" date="2017-05" db="UniProtKB">
        <authorList>
            <consortium name="EnsemblMetazoa"/>
        </authorList>
    </citation>
    <scope>IDENTIFICATION</scope>
</reference>
<proteinExistence type="predicted"/>
<protein>
    <submittedName>
        <fullName evidence="1">Uncharacterized protein</fullName>
    </submittedName>
</protein>
<dbReference type="AlphaFoldDB" id="A0A1X7TL06"/>
<name>A0A1X7TL06_AMPQE</name>